<accession>A0ABX7XFD7</accession>
<sequence>MAEEKQYIEKEVNYKGHTKTFKVEVMPVPPFDPNYITEEAYERLKKDYIEEAKNRLADEKILWVFGIEQELQK</sequence>
<reference evidence="1 2" key="1">
    <citation type="journal article" date="2021" name="Int. J. Syst. Evol. Microbiol.">
        <title>Faecalibacter bovis sp. nov., isolated from cow faeces.</title>
        <authorList>
            <person name="Li F."/>
            <person name="Zhao W."/>
            <person name="Hong Q."/>
            <person name="Shao Q."/>
            <person name="Song J."/>
            <person name="Yang S."/>
        </authorList>
    </citation>
    <scope>NUCLEOTIDE SEQUENCE [LARGE SCALE GENOMIC DNA]</scope>
    <source>
        <strain evidence="1 2">ZY171143</strain>
    </source>
</reference>
<dbReference type="Proteomes" id="UP000672011">
    <property type="component" value="Chromosome"/>
</dbReference>
<dbReference type="EMBL" id="CP072842">
    <property type="protein sequence ID" value="QTV06534.1"/>
    <property type="molecule type" value="Genomic_DNA"/>
</dbReference>
<protein>
    <recommendedName>
        <fullName evidence="3">Phage protein</fullName>
    </recommendedName>
</protein>
<gene>
    <name evidence="1" type="ORF">J9309_04200</name>
</gene>
<keyword evidence="2" id="KW-1185">Reference proteome</keyword>
<organism evidence="1 2">
    <name type="scientific">Faecalibacter bovis</name>
    <dbReference type="NCBI Taxonomy" id="2898187"/>
    <lineage>
        <taxon>Bacteria</taxon>
        <taxon>Pseudomonadati</taxon>
        <taxon>Bacteroidota</taxon>
        <taxon>Flavobacteriia</taxon>
        <taxon>Flavobacteriales</taxon>
        <taxon>Weeksellaceae</taxon>
        <taxon>Faecalibacter</taxon>
    </lineage>
</organism>
<evidence type="ECO:0000313" key="1">
    <source>
        <dbReference type="EMBL" id="QTV06534.1"/>
    </source>
</evidence>
<reference evidence="2" key="2">
    <citation type="submission" date="2021-04" db="EMBL/GenBank/DDBJ databases">
        <title>Taxonomy of Flavobacteriaceae bacterium ZY171143.</title>
        <authorList>
            <person name="Li F."/>
        </authorList>
    </citation>
    <scope>NUCLEOTIDE SEQUENCE [LARGE SCALE GENOMIC DNA]</scope>
    <source>
        <strain evidence="2">ZY171143</strain>
    </source>
</reference>
<dbReference type="RefSeq" id="WP_230477256.1">
    <property type="nucleotide sequence ID" value="NZ_CP072842.1"/>
</dbReference>
<evidence type="ECO:0008006" key="3">
    <source>
        <dbReference type="Google" id="ProtNLM"/>
    </source>
</evidence>
<name>A0ABX7XFD7_9FLAO</name>
<evidence type="ECO:0000313" key="2">
    <source>
        <dbReference type="Proteomes" id="UP000672011"/>
    </source>
</evidence>
<proteinExistence type="predicted"/>